<dbReference type="PROSITE" id="PS50991">
    <property type="entry name" value="PYR_CT"/>
    <property type="match status" value="1"/>
</dbReference>
<dbReference type="InterPro" id="IPR013785">
    <property type="entry name" value="Aldolase_TIM"/>
</dbReference>
<gene>
    <name evidence="2" type="ORF">FIC94_20860</name>
</gene>
<dbReference type="Pfam" id="PF02436">
    <property type="entry name" value="PYC_OADA"/>
    <property type="match status" value="1"/>
</dbReference>
<dbReference type="InterPro" id="IPR055268">
    <property type="entry name" value="PCB-like"/>
</dbReference>
<name>A0ABY2Y0F4_9HYPH</name>
<protein>
    <submittedName>
        <fullName evidence="2">Biotin carboxyl carrier protein</fullName>
    </submittedName>
</protein>
<dbReference type="SUPFAM" id="SSF51569">
    <property type="entry name" value="Aldolase"/>
    <property type="match status" value="1"/>
</dbReference>
<evidence type="ECO:0000313" key="2">
    <source>
        <dbReference type="EMBL" id="TNV10074.1"/>
    </source>
</evidence>
<dbReference type="InterPro" id="IPR003379">
    <property type="entry name" value="Carboxylase_cons_dom"/>
</dbReference>
<dbReference type="Proteomes" id="UP000312784">
    <property type="component" value="Unassembled WGS sequence"/>
</dbReference>
<dbReference type="RefSeq" id="WP_140026269.1">
    <property type="nucleotide sequence ID" value="NZ_JBHUFG010000015.1"/>
</dbReference>
<dbReference type="PANTHER" id="PTHR43778">
    <property type="entry name" value="PYRUVATE CARBOXYLASE"/>
    <property type="match status" value="1"/>
</dbReference>
<dbReference type="PANTHER" id="PTHR43778:SF2">
    <property type="entry name" value="PYRUVATE CARBOXYLASE, MITOCHONDRIAL"/>
    <property type="match status" value="1"/>
</dbReference>
<dbReference type="SUPFAM" id="SSF89000">
    <property type="entry name" value="post-HMGL domain-like"/>
    <property type="match status" value="1"/>
</dbReference>
<comment type="caution">
    <text evidence="2">The sequence shown here is derived from an EMBL/GenBank/DDBJ whole genome shotgun (WGS) entry which is preliminary data.</text>
</comment>
<proteinExistence type="predicted"/>
<organism evidence="2 3">
    <name type="scientific">Ochrobactrum teleogrylli</name>
    <dbReference type="NCBI Taxonomy" id="2479765"/>
    <lineage>
        <taxon>Bacteria</taxon>
        <taxon>Pseudomonadati</taxon>
        <taxon>Pseudomonadota</taxon>
        <taxon>Alphaproteobacteria</taxon>
        <taxon>Hyphomicrobiales</taxon>
        <taxon>Brucellaceae</taxon>
        <taxon>Brucella/Ochrobactrum group</taxon>
        <taxon>Ochrobactrum</taxon>
    </lineage>
</organism>
<keyword evidence="3" id="KW-1185">Reference proteome</keyword>
<dbReference type="InterPro" id="IPR000891">
    <property type="entry name" value="PYR_CT"/>
</dbReference>
<dbReference type="Gene3D" id="3.20.20.70">
    <property type="entry name" value="Aldolase class I"/>
    <property type="match status" value="1"/>
</dbReference>
<reference evidence="2 3" key="1">
    <citation type="submission" date="2019-06" db="EMBL/GenBank/DDBJ databases">
        <title>Ochrobactrum cricket sp.nov., isolated from the insect Teleogryllus occipitalis living in deserted cropland.</title>
        <authorList>
            <person name="Hu M."/>
        </authorList>
    </citation>
    <scope>NUCLEOTIDE SEQUENCE [LARGE SCALE GENOMIC DNA]</scope>
    <source>
        <strain evidence="2 3">LCB8</strain>
    </source>
</reference>
<feature type="domain" description="Pyruvate carboxyltransferase" evidence="1">
    <location>
        <begin position="3"/>
        <end position="267"/>
    </location>
</feature>
<dbReference type="CDD" id="cd07937">
    <property type="entry name" value="DRE_TIM_PC_TC_5S"/>
    <property type="match status" value="1"/>
</dbReference>
<accession>A0ABY2Y0F4</accession>
<dbReference type="EMBL" id="VEWL01000020">
    <property type="protein sequence ID" value="TNV10074.1"/>
    <property type="molecule type" value="Genomic_DNA"/>
</dbReference>
<evidence type="ECO:0000313" key="3">
    <source>
        <dbReference type="Proteomes" id="UP000312784"/>
    </source>
</evidence>
<sequence length="490" mass="53526">MTVDLIDTTLRDGNQSLWGATGLNTAQMLSIAPVLDRVGYAALDFTTSTHMAVAVRYKKENPWERLRLMREAMPNTPLSFLTTGMRFISWEVASHELMALAFRLLVNNGIRRFAVMDPMNNVPAMLEMADLVRKAGGETIVAAITFTLSPVHDDNHFAAAVRVLAQSGKFDRLYLKDPGGLITPERARTLFPALNAETGLLPFEFHSHATIGLAQFAYLEAADCGVSCLHTAALAAANGSSQPPAATVVRNLRDMGHSVDVDDAALAEVDTYFNALASAEGLPPGAPQEFDRSYFRHQMPGGMLGTLKRQLLEANRLHLLPQVLEESARVRAELGYPIMVTPFSQVVGTQALLNVISGERYQTIPDEVIRYAIGRFGAPAVPLDPDVEDRIKSSKRAMELEDEPVMSPLSELRKRFGKGLSDEEFLLRAVMPSEQVDAMLAAGPAHRIYAPFDAPTKSLVTALSLRADISSIRVTKPGFNLELRKSGASQ</sequence>
<evidence type="ECO:0000259" key="1">
    <source>
        <dbReference type="PROSITE" id="PS50991"/>
    </source>
</evidence>